<dbReference type="OrthoDB" id="21643at2759"/>
<reference evidence="1" key="1">
    <citation type="submission" date="2020-10" db="EMBL/GenBank/DDBJ databases">
        <title>The Whole-Genome Sequence of Metschnikowia persimmonesis, a Novel Endophytic Yeast Species Isolated from Medicinal Plant Diospyros kaki Thumb.</title>
        <authorList>
            <person name="Rahmat E."/>
            <person name="Kang Y."/>
        </authorList>
    </citation>
    <scope>NUCLEOTIDE SEQUENCE</scope>
    <source>
        <strain evidence="1">KIOM G15050</strain>
    </source>
</reference>
<evidence type="ECO:0000313" key="1">
    <source>
        <dbReference type="EMBL" id="KAF8002301.1"/>
    </source>
</evidence>
<evidence type="ECO:0000313" key="2">
    <source>
        <dbReference type="Proteomes" id="UP000649328"/>
    </source>
</evidence>
<gene>
    <name evidence="1" type="ORF">HF325_003266</name>
</gene>
<dbReference type="InterPro" id="IPR012677">
    <property type="entry name" value="Nucleotide-bd_a/b_plait_sf"/>
</dbReference>
<organism evidence="1 2">
    <name type="scientific">Metschnikowia pulcherrima</name>
    <dbReference type="NCBI Taxonomy" id="27326"/>
    <lineage>
        <taxon>Eukaryota</taxon>
        <taxon>Fungi</taxon>
        <taxon>Dikarya</taxon>
        <taxon>Ascomycota</taxon>
        <taxon>Saccharomycotina</taxon>
        <taxon>Pichiomycetes</taxon>
        <taxon>Metschnikowiaceae</taxon>
        <taxon>Metschnikowia</taxon>
    </lineage>
</organism>
<dbReference type="EMBL" id="JACBPP010000004">
    <property type="protein sequence ID" value="KAF8002301.1"/>
    <property type="molecule type" value="Genomic_DNA"/>
</dbReference>
<sequence>MCRRVHIGNISPKLKENGALLSSRLAKYGIIKNPLEFHTKALGDYYFAYVDIELSDKEFERLKATLNGMLYMGRKISISAAKSLYMEAWKKDHGRPSVASKVLENKAGIAHTRG</sequence>
<accession>A0A8H7GTW8</accession>
<dbReference type="AlphaFoldDB" id="A0A8H7GTW8"/>
<dbReference type="SUPFAM" id="SSF54928">
    <property type="entry name" value="RNA-binding domain, RBD"/>
    <property type="match status" value="1"/>
</dbReference>
<dbReference type="Proteomes" id="UP000649328">
    <property type="component" value="Unassembled WGS sequence"/>
</dbReference>
<proteinExistence type="predicted"/>
<dbReference type="GO" id="GO:0003676">
    <property type="term" value="F:nucleic acid binding"/>
    <property type="evidence" value="ECO:0007669"/>
    <property type="project" value="InterPro"/>
</dbReference>
<name>A0A8H7GTW8_9ASCO</name>
<keyword evidence="2" id="KW-1185">Reference proteome</keyword>
<protein>
    <submittedName>
        <fullName evidence="1">Uncharacterized protein</fullName>
    </submittedName>
</protein>
<comment type="caution">
    <text evidence="1">The sequence shown here is derived from an EMBL/GenBank/DDBJ whole genome shotgun (WGS) entry which is preliminary data.</text>
</comment>
<dbReference type="Gene3D" id="3.30.70.330">
    <property type="match status" value="1"/>
</dbReference>
<dbReference type="InterPro" id="IPR035979">
    <property type="entry name" value="RBD_domain_sf"/>
</dbReference>